<evidence type="ECO:0000313" key="4">
    <source>
        <dbReference type="EMBL" id="ODV77905.1"/>
    </source>
</evidence>
<dbReference type="RefSeq" id="XP_020063027.1">
    <property type="nucleotide sequence ID" value="XM_020206906.1"/>
</dbReference>
<keyword evidence="2" id="KW-0344">Guanine-nucleotide releasing factor</keyword>
<evidence type="ECO:0000313" key="5">
    <source>
        <dbReference type="Proteomes" id="UP000094285"/>
    </source>
</evidence>
<dbReference type="OrthoDB" id="5585685at2759"/>
<accession>A0A1E4SEG8</accession>
<protein>
    <submittedName>
        <fullName evidence="4">Uncharacterized protein</fullName>
    </submittedName>
</protein>
<organism evidence="4 5">
    <name type="scientific">Suhomyces tanzawaensis NRRL Y-17324</name>
    <dbReference type="NCBI Taxonomy" id="984487"/>
    <lineage>
        <taxon>Eukaryota</taxon>
        <taxon>Fungi</taxon>
        <taxon>Dikarya</taxon>
        <taxon>Ascomycota</taxon>
        <taxon>Saccharomycotina</taxon>
        <taxon>Pichiomycetes</taxon>
        <taxon>Debaryomycetaceae</taxon>
        <taxon>Suhomyces</taxon>
    </lineage>
</organism>
<dbReference type="GO" id="GO:0001965">
    <property type="term" value="F:G-protein alpha-subunit binding"/>
    <property type="evidence" value="ECO:0007669"/>
    <property type="project" value="TreeGrafter"/>
</dbReference>
<dbReference type="EMBL" id="KV453914">
    <property type="protein sequence ID" value="ODV77905.1"/>
    <property type="molecule type" value="Genomic_DNA"/>
</dbReference>
<evidence type="ECO:0000256" key="3">
    <source>
        <dbReference type="ARBA" id="ARBA00023186"/>
    </source>
</evidence>
<dbReference type="Pfam" id="PF10165">
    <property type="entry name" value="Ric8"/>
    <property type="match status" value="1"/>
</dbReference>
<keyword evidence="3" id="KW-0143">Chaperone</keyword>
<dbReference type="GeneID" id="30981043"/>
<dbReference type="PANTHER" id="PTHR12425">
    <property type="entry name" value="SYNEMBRYN"/>
    <property type="match status" value="1"/>
</dbReference>
<sequence length="490" mass="55728">MDAHIKQLRANGKTPQYCRQVTSAQLGDIIELLLHQHLLSQSQKVDLIATISNILLLNRQLHASFTSQWSIKVLTYLDSFLAEVVPEIDPAVSPNFLALVIVYRLVFLILYDGLPVVKPYVDDTNQILTQGLRHLFKHYQTYKNEPYYENVTVEILKGLYTLNHKYADQLDASNRISTEECIEFFVTVVPLSCSSLEPSEVILVRYFINLILVVSTQLALDKSRILDHLKTYQQFLTIVVQLLATNLEDPDSEEVLSDITNLFIILNFITGECNRQNSHGDLDRLVVILKHNIIPTGSPAHLQSSAQLVEDSSIYQKAFNLIGKSQSSLTQRSIADQLSLSNVTNVILQCYYNLCFSENQTQLFLDLIGYGYAKDFMQTNNIAIPSDIELDSYIQPNPKYLGKPKDKPPILDFTDFNHSLSSILLNHTKGTSSEPEEMTKQEKEMEAEKLFGIFDKMEKSSVFEGFKNPVREWQQSGRFEDLDASDSDKD</sequence>
<keyword evidence="5" id="KW-1185">Reference proteome</keyword>
<dbReference type="InterPro" id="IPR019318">
    <property type="entry name" value="Gua_nucleotide_exch_fac_Ric8"/>
</dbReference>
<dbReference type="GO" id="GO:0005737">
    <property type="term" value="C:cytoplasm"/>
    <property type="evidence" value="ECO:0007669"/>
    <property type="project" value="TreeGrafter"/>
</dbReference>
<proteinExistence type="inferred from homology"/>
<dbReference type="Proteomes" id="UP000094285">
    <property type="component" value="Unassembled WGS sequence"/>
</dbReference>
<name>A0A1E4SEG8_9ASCO</name>
<dbReference type="GO" id="GO:0005085">
    <property type="term" value="F:guanyl-nucleotide exchange factor activity"/>
    <property type="evidence" value="ECO:0007669"/>
    <property type="project" value="UniProtKB-KW"/>
</dbReference>
<dbReference type="GO" id="GO:0007186">
    <property type="term" value="P:G protein-coupled receptor signaling pathway"/>
    <property type="evidence" value="ECO:0007669"/>
    <property type="project" value="TreeGrafter"/>
</dbReference>
<dbReference type="AlphaFoldDB" id="A0A1E4SEG8"/>
<comment type="similarity">
    <text evidence="1">Belongs to the synembryn family.</text>
</comment>
<dbReference type="PANTHER" id="PTHR12425:SF5">
    <property type="entry name" value="SYNEMBRYN"/>
    <property type="match status" value="1"/>
</dbReference>
<dbReference type="STRING" id="984487.A0A1E4SEG8"/>
<evidence type="ECO:0000256" key="2">
    <source>
        <dbReference type="ARBA" id="ARBA00022658"/>
    </source>
</evidence>
<evidence type="ECO:0000256" key="1">
    <source>
        <dbReference type="ARBA" id="ARBA00009049"/>
    </source>
</evidence>
<reference evidence="5" key="1">
    <citation type="submission" date="2016-05" db="EMBL/GenBank/DDBJ databases">
        <title>Comparative genomics of biotechnologically important yeasts.</title>
        <authorList>
            <consortium name="DOE Joint Genome Institute"/>
            <person name="Riley R."/>
            <person name="Haridas S."/>
            <person name="Wolfe K.H."/>
            <person name="Lopes M.R."/>
            <person name="Hittinger C.T."/>
            <person name="Goker M."/>
            <person name="Salamov A."/>
            <person name="Wisecaver J."/>
            <person name="Long T.M."/>
            <person name="Aerts A.L."/>
            <person name="Barry K."/>
            <person name="Choi C."/>
            <person name="Clum A."/>
            <person name="Coughlan A.Y."/>
            <person name="Deshpande S."/>
            <person name="Douglass A.P."/>
            <person name="Hanson S.J."/>
            <person name="Klenk H.-P."/>
            <person name="Labutti K."/>
            <person name="Lapidus A."/>
            <person name="Lindquist E."/>
            <person name="Lipzen A."/>
            <person name="Meier-Kolthoff J.P."/>
            <person name="Ohm R.A."/>
            <person name="Otillar R.P."/>
            <person name="Pangilinan J."/>
            <person name="Peng Y."/>
            <person name="Rokas A."/>
            <person name="Rosa C.A."/>
            <person name="Scheuner C."/>
            <person name="Sibirny A.A."/>
            <person name="Slot J.C."/>
            <person name="Stielow J.B."/>
            <person name="Sun H."/>
            <person name="Kurtzman C.P."/>
            <person name="Blackwell M."/>
            <person name="Grigoriev I.V."/>
            <person name="Jeffries T.W."/>
        </authorList>
    </citation>
    <scope>NUCLEOTIDE SEQUENCE [LARGE SCALE GENOMIC DNA]</scope>
    <source>
        <strain evidence="5">NRRL Y-17324</strain>
    </source>
</reference>
<gene>
    <name evidence="4" type="ORF">CANTADRAFT_23023</name>
</gene>